<dbReference type="GO" id="GO:0006508">
    <property type="term" value="P:proteolysis"/>
    <property type="evidence" value="ECO:0007669"/>
    <property type="project" value="UniProtKB-KW"/>
</dbReference>
<keyword evidence="1" id="KW-0645">Protease</keyword>
<evidence type="ECO:0000259" key="5">
    <source>
        <dbReference type="Pfam" id="PF00413"/>
    </source>
</evidence>
<evidence type="ECO:0000256" key="4">
    <source>
        <dbReference type="ARBA" id="ARBA00022833"/>
    </source>
</evidence>
<dbReference type="RefSeq" id="WP_100336458.1">
    <property type="nucleotide sequence ID" value="NZ_PGFA01000001.1"/>
</dbReference>
<reference evidence="7 8" key="1">
    <citation type="submission" date="2017-11" db="EMBL/GenBank/DDBJ databases">
        <title>Genomic Encyclopedia of Archaeal and Bacterial Type Strains, Phase II (KMG-II): From Individual Species to Whole Genera.</title>
        <authorList>
            <person name="Goeker M."/>
        </authorList>
    </citation>
    <scope>NUCLEOTIDE SEQUENCE [LARGE SCALE GENOMIC DNA]</scope>
    <source>
        <strain evidence="7 8">DSM 11115</strain>
    </source>
</reference>
<dbReference type="NCBIfam" id="TIGR04183">
    <property type="entry name" value="Por_Secre_tail"/>
    <property type="match status" value="1"/>
</dbReference>
<evidence type="ECO:0000313" key="8">
    <source>
        <dbReference type="Proteomes" id="UP000228535"/>
    </source>
</evidence>
<organism evidence="7 8">
    <name type="scientific">Hymenobacter chitinivorans DSM 11115</name>
    <dbReference type="NCBI Taxonomy" id="1121954"/>
    <lineage>
        <taxon>Bacteria</taxon>
        <taxon>Pseudomonadati</taxon>
        <taxon>Bacteroidota</taxon>
        <taxon>Cytophagia</taxon>
        <taxon>Cytophagales</taxon>
        <taxon>Hymenobacteraceae</taxon>
        <taxon>Hymenobacter</taxon>
    </lineage>
</organism>
<proteinExistence type="predicted"/>
<keyword evidence="3" id="KW-0378">Hydrolase</keyword>
<feature type="domain" description="Peptidase M10 metallopeptidase" evidence="5">
    <location>
        <begin position="343"/>
        <end position="491"/>
    </location>
</feature>
<dbReference type="InterPro" id="IPR001818">
    <property type="entry name" value="Pept_M10_metallopeptidase"/>
</dbReference>
<keyword evidence="4" id="KW-0862">Zinc</keyword>
<dbReference type="InterPro" id="IPR002909">
    <property type="entry name" value="IPT_dom"/>
</dbReference>
<keyword evidence="8" id="KW-1185">Reference proteome</keyword>
<evidence type="ECO:0000256" key="3">
    <source>
        <dbReference type="ARBA" id="ARBA00022801"/>
    </source>
</evidence>
<gene>
    <name evidence="7" type="ORF">CLV45_2263</name>
</gene>
<dbReference type="InterPro" id="IPR024079">
    <property type="entry name" value="MetalloPept_cat_dom_sf"/>
</dbReference>
<evidence type="ECO:0000313" key="7">
    <source>
        <dbReference type="EMBL" id="PJJ60830.1"/>
    </source>
</evidence>
<accession>A0A2M9BS91</accession>
<dbReference type="InterPro" id="IPR014756">
    <property type="entry name" value="Ig_E-set"/>
</dbReference>
<dbReference type="Gene3D" id="3.40.390.10">
    <property type="entry name" value="Collagenase (Catalytic Domain)"/>
    <property type="match status" value="1"/>
</dbReference>
<dbReference type="Proteomes" id="UP000228535">
    <property type="component" value="Unassembled WGS sequence"/>
</dbReference>
<evidence type="ECO:0000256" key="1">
    <source>
        <dbReference type="ARBA" id="ARBA00022670"/>
    </source>
</evidence>
<dbReference type="AlphaFoldDB" id="A0A2M9BS91"/>
<dbReference type="SUPFAM" id="SSF55486">
    <property type="entry name" value="Metalloproteases ('zincins'), catalytic domain"/>
    <property type="match status" value="1"/>
</dbReference>
<feature type="domain" description="IPT/TIG" evidence="6">
    <location>
        <begin position="203"/>
        <end position="297"/>
    </location>
</feature>
<keyword evidence="2" id="KW-0479">Metal-binding</keyword>
<sequence length="608" mass="63704">MKKTFLLQWLLAKNLWFCPLALGLLLGAGGARAQGVCLLQPVGLDVRARAAPLVVEASLGPQRVAQTGGHLYTFSQVTVHKVFAGPLPAGPVEIAEPGGTLGLQQERVSATAMLQPGEQGVFFLEPDPANPGLSVFRLYAGPQGFIRYQLPARSATEPFGRYPSIAADLYPALTRLTGQAFRRVQANPAVDSPAPARQPQAAPVVSGFGPQGLVAGNESVLTITGANFGATRGAGRVEFPNADTGGSTYVAANPSDYLLWSDTRIQVRVPSQIAAGGGTAGTGTFRVYNDGGEVGSSPAALVVVYALSTVVPTGGSTPGRPRLLNDDGQGGYTLRYSPGFTARPNAAQSFERALAAWTCATRLRRVVSGTAAPEATAQDNINAVRFGTAVEVPNGVLARTNSYYSGCSSNGIVSFSVIETDYTFNTGTNWQFGGPTRDPATGSQYDFESVALHELGHGQQLSHVIDPPAVMHFAIANGQNKRSLNPATDVVGGQDVLSFSTTNPCPSFAVPVLLPVATSCTAPLALAPATPVAGLALYPSPVENRLRVTGPSPAAAQLTFFDLAGRRVLSRTLAAGQAEVAVGELRPGWYLVEWNDGQQPRRGRMLKR</sequence>
<dbReference type="GO" id="GO:0004222">
    <property type="term" value="F:metalloendopeptidase activity"/>
    <property type="evidence" value="ECO:0007669"/>
    <property type="project" value="InterPro"/>
</dbReference>
<dbReference type="Gene3D" id="2.60.40.10">
    <property type="entry name" value="Immunoglobulins"/>
    <property type="match status" value="1"/>
</dbReference>
<comment type="caution">
    <text evidence="7">The sequence shown here is derived from an EMBL/GenBank/DDBJ whole genome shotgun (WGS) entry which is preliminary data.</text>
</comment>
<dbReference type="Pfam" id="PF01833">
    <property type="entry name" value="TIG"/>
    <property type="match status" value="1"/>
</dbReference>
<dbReference type="OrthoDB" id="7574679at2"/>
<dbReference type="CDD" id="cd00102">
    <property type="entry name" value="IPT"/>
    <property type="match status" value="1"/>
</dbReference>
<name>A0A2M9BS91_9BACT</name>
<dbReference type="InterPro" id="IPR013783">
    <property type="entry name" value="Ig-like_fold"/>
</dbReference>
<evidence type="ECO:0000256" key="2">
    <source>
        <dbReference type="ARBA" id="ARBA00022723"/>
    </source>
</evidence>
<dbReference type="GO" id="GO:0008270">
    <property type="term" value="F:zinc ion binding"/>
    <property type="evidence" value="ECO:0007669"/>
    <property type="project" value="InterPro"/>
</dbReference>
<dbReference type="EMBL" id="PGFA01000001">
    <property type="protein sequence ID" value="PJJ60830.1"/>
    <property type="molecule type" value="Genomic_DNA"/>
</dbReference>
<dbReference type="GO" id="GO:0031012">
    <property type="term" value="C:extracellular matrix"/>
    <property type="evidence" value="ECO:0007669"/>
    <property type="project" value="InterPro"/>
</dbReference>
<protein>
    <submittedName>
        <fullName evidence="7">Putative secreted protein (Por secretion system target)</fullName>
    </submittedName>
</protein>
<dbReference type="Pfam" id="PF00413">
    <property type="entry name" value="Peptidase_M10"/>
    <property type="match status" value="1"/>
</dbReference>
<evidence type="ECO:0000259" key="6">
    <source>
        <dbReference type="Pfam" id="PF01833"/>
    </source>
</evidence>
<dbReference type="SUPFAM" id="SSF81296">
    <property type="entry name" value="E set domains"/>
    <property type="match status" value="1"/>
</dbReference>
<dbReference type="InterPro" id="IPR026444">
    <property type="entry name" value="Secre_tail"/>
</dbReference>